<dbReference type="Proteomes" id="UP000324897">
    <property type="component" value="Chromosome 4"/>
</dbReference>
<feature type="non-terminal residue" evidence="2">
    <location>
        <position position="1"/>
    </location>
</feature>
<dbReference type="Pfam" id="PF22486">
    <property type="entry name" value="MATH_2"/>
    <property type="match status" value="1"/>
</dbReference>
<comment type="caution">
    <text evidence="2">The sequence shown here is derived from an EMBL/GenBank/DDBJ whole genome shotgun (WGS) entry which is preliminary data.</text>
</comment>
<evidence type="ECO:0000313" key="3">
    <source>
        <dbReference type="Proteomes" id="UP000324897"/>
    </source>
</evidence>
<dbReference type="GO" id="GO:0016567">
    <property type="term" value="P:protein ubiquitination"/>
    <property type="evidence" value="ECO:0007669"/>
    <property type="project" value="InterPro"/>
</dbReference>
<dbReference type="PANTHER" id="PTHR26379">
    <property type="entry name" value="BTB/POZ AND MATH DOMAIN-CONTAINING PROTEIN 1"/>
    <property type="match status" value="1"/>
</dbReference>
<protein>
    <recommendedName>
        <fullName evidence="1">MATH domain-containing protein</fullName>
    </recommendedName>
</protein>
<dbReference type="Gene3D" id="2.60.210.10">
    <property type="entry name" value="Apoptosis, Tumor Necrosis Factor Receptor Associated Protein 2, Chain A"/>
    <property type="match status" value="1"/>
</dbReference>
<dbReference type="AlphaFoldDB" id="A0A5J9VT17"/>
<dbReference type="InterPro" id="IPR045005">
    <property type="entry name" value="BPM1-6"/>
</dbReference>
<dbReference type="EMBL" id="RWGY01000007">
    <property type="protein sequence ID" value="TVU38988.1"/>
    <property type="molecule type" value="Genomic_DNA"/>
</dbReference>
<organism evidence="2 3">
    <name type="scientific">Eragrostis curvula</name>
    <name type="common">weeping love grass</name>
    <dbReference type="NCBI Taxonomy" id="38414"/>
    <lineage>
        <taxon>Eukaryota</taxon>
        <taxon>Viridiplantae</taxon>
        <taxon>Streptophyta</taxon>
        <taxon>Embryophyta</taxon>
        <taxon>Tracheophyta</taxon>
        <taxon>Spermatophyta</taxon>
        <taxon>Magnoliopsida</taxon>
        <taxon>Liliopsida</taxon>
        <taxon>Poales</taxon>
        <taxon>Poaceae</taxon>
        <taxon>PACMAD clade</taxon>
        <taxon>Chloridoideae</taxon>
        <taxon>Eragrostideae</taxon>
        <taxon>Eragrostidinae</taxon>
        <taxon>Eragrostis</taxon>
    </lineage>
</organism>
<sequence length="204" mass="22770">MSPPPPPGVSVSTIAATATASTGCHMLKFEGYKLLKKMHSDGQYVRSCAFEAAGHTWRIYCYPNNRYSGNSYISLSLVLDSFGAMNVQAEVKFSLLRRRGQPRSRSIVATFRYGEPLGFDRFISSGKLESRRSGFLEDDCLAVRCDITVLEKSAEQATTAVQARDLELLGIVCDCTDELCKRHHVRATPPEPRKSFLKLFCFRS</sequence>
<evidence type="ECO:0000259" key="1">
    <source>
        <dbReference type="PROSITE" id="PS50144"/>
    </source>
</evidence>
<dbReference type="InterPro" id="IPR002083">
    <property type="entry name" value="MATH/TRAF_dom"/>
</dbReference>
<name>A0A5J9VT17_9POAL</name>
<reference evidence="2 3" key="1">
    <citation type="journal article" date="2019" name="Sci. Rep.">
        <title>A high-quality genome of Eragrostis curvula grass provides insights into Poaceae evolution and supports new strategies to enhance forage quality.</title>
        <authorList>
            <person name="Carballo J."/>
            <person name="Santos B.A.C.M."/>
            <person name="Zappacosta D."/>
            <person name="Garbus I."/>
            <person name="Selva J.P."/>
            <person name="Gallo C.A."/>
            <person name="Diaz A."/>
            <person name="Albertini E."/>
            <person name="Caccamo M."/>
            <person name="Echenique V."/>
        </authorList>
    </citation>
    <scope>NUCLEOTIDE SEQUENCE [LARGE SCALE GENOMIC DNA]</scope>
    <source>
        <strain evidence="3">cv. Victoria</strain>
        <tissue evidence="2">Leaf</tissue>
    </source>
</reference>
<dbReference type="SMART" id="SM00061">
    <property type="entry name" value="MATH"/>
    <property type="match status" value="1"/>
</dbReference>
<proteinExistence type="predicted"/>
<dbReference type="Gramene" id="TVU38988">
    <property type="protein sequence ID" value="TVU38988"/>
    <property type="gene ID" value="EJB05_12386"/>
</dbReference>
<accession>A0A5J9VT17</accession>
<dbReference type="PROSITE" id="PS50144">
    <property type="entry name" value="MATH"/>
    <property type="match status" value="1"/>
</dbReference>
<dbReference type="PANTHER" id="PTHR26379:SF443">
    <property type="entry name" value="MATH DOMAIN CONTAINING PROTEIN"/>
    <property type="match status" value="1"/>
</dbReference>
<feature type="domain" description="MATH" evidence="1">
    <location>
        <begin position="22"/>
        <end position="147"/>
    </location>
</feature>
<dbReference type="OrthoDB" id="597308at2759"/>
<keyword evidence="3" id="KW-1185">Reference proteome</keyword>
<evidence type="ECO:0000313" key="2">
    <source>
        <dbReference type="EMBL" id="TVU38988.1"/>
    </source>
</evidence>
<gene>
    <name evidence="2" type="ORF">EJB05_12386</name>
</gene>
<dbReference type="SUPFAM" id="SSF49599">
    <property type="entry name" value="TRAF domain-like"/>
    <property type="match status" value="1"/>
</dbReference>
<dbReference type="CDD" id="cd00121">
    <property type="entry name" value="MATH"/>
    <property type="match status" value="1"/>
</dbReference>
<dbReference type="InterPro" id="IPR008974">
    <property type="entry name" value="TRAF-like"/>
</dbReference>